<evidence type="ECO:0000313" key="4">
    <source>
        <dbReference type="Proteomes" id="UP000033618"/>
    </source>
</evidence>
<feature type="domain" description="TadE-like" evidence="2">
    <location>
        <begin position="27"/>
        <end position="69"/>
    </location>
</feature>
<name>A0A0F5JWT8_9BURK</name>
<dbReference type="STRING" id="28092.WM40_17770"/>
<evidence type="ECO:0000313" key="3">
    <source>
        <dbReference type="EMBL" id="KKB62323.1"/>
    </source>
</evidence>
<dbReference type="Proteomes" id="UP000033618">
    <property type="component" value="Unassembled WGS sequence"/>
</dbReference>
<dbReference type="PATRIC" id="fig|28092.6.peg.4179"/>
<dbReference type="Pfam" id="PF07811">
    <property type="entry name" value="TadE"/>
    <property type="match status" value="1"/>
</dbReference>
<accession>A0A0F5JWT8</accession>
<reference evidence="3 4" key="1">
    <citation type="submission" date="2015-03" db="EMBL/GenBank/DDBJ databases">
        <title>Draft Genome Sequence of Burkholderia andropogonis type strain ICMP2807, isolated from Sorghum bicolor.</title>
        <authorList>
            <person name="Lopes-Santos L."/>
            <person name="Castro D.B."/>
            <person name="Ottoboni L.M."/>
            <person name="Park D."/>
            <person name="Weirc B.S."/>
            <person name="Destefano S.A."/>
        </authorList>
    </citation>
    <scope>NUCLEOTIDE SEQUENCE [LARGE SCALE GENOMIC DNA]</scope>
    <source>
        <strain evidence="3 4">ICMP2807</strain>
    </source>
</reference>
<keyword evidence="1" id="KW-0472">Membrane</keyword>
<feature type="transmembrane region" description="Helical" evidence="1">
    <location>
        <begin position="27"/>
        <end position="48"/>
    </location>
</feature>
<comment type="caution">
    <text evidence="3">The sequence shown here is derived from an EMBL/GenBank/DDBJ whole genome shotgun (WGS) entry which is preliminary data.</text>
</comment>
<evidence type="ECO:0000256" key="1">
    <source>
        <dbReference type="SAM" id="Phobius"/>
    </source>
</evidence>
<gene>
    <name evidence="3" type="ORF">WM40_17770</name>
</gene>
<dbReference type="AlphaFoldDB" id="A0A0F5JWT8"/>
<organism evidence="3 4">
    <name type="scientific">Robbsia andropogonis</name>
    <dbReference type="NCBI Taxonomy" id="28092"/>
    <lineage>
        <taxon>Bacteria</taxon>
        <taxon>Pseudomonadati</taxon>
        <taxon>Pseudomonadota</taxon>
        <taxon>Betaproteobacteria</taxon>
        <taxon>Burkholderiales</taxon>
        <taxon>Burkholderiaceae</taxon>
        <taxon>Robbsia</taxon>
    </lineage>
</organism>
<evidence type="ECO:0000259" key="2">
    <source>
        <dbReference type="Pfam" id="PF07811"/>
    </source>
</evidence>
<protein>
    <recommendedName>
        <fullName evidence="2">TadE-like domain-containing protein</fullName>
    </recommendedName>
</protein>
<sequence>MRSSCHRFGVVPRLRDLVSKFAREERGVTAIEFAVAAPFMMLVVLASFEISFDMMMDATLQTATQQAGRAGMTTTVPANSTRDAQTLAVLNRVMGPWLKLPGTTMSYSTVSYSSYGAASAGTGGTSGSQGTYGDIVVYSVTLTTTGMTGILKVFGINTLTFSRKFMVQNEK</sequence>
<dbReference type="RefSeq" id="WP_046153549.1">
    <property type="nucleotide sequence ID" value="NZ_CADFGU010000009.1"/>
</dbReference>
<keyword evidence="1" id="KW-1133">Transmembrane helix</keyword>
<keyword evidence="4" id="KW-1185">Reference proteome</keyword>
<dbReference type="InterPro" id="IPR012495">
    <property type="entry name" value="TadE-like_dom"/>
</dbReference>
<dbReference type="OrthoDB" id="8595948at2"/>
<keyword evidence="1" id="KW-0812">Transmembrane</keyword>
<dbReference type="EMBL" id="LAQU01000021">
    <property type="protein sequence ID" value="KKB62323.1"/>
    <property type="molecule type" value="Genomic_DNA"/>
</dbReference>
<proteinExistence type="predicted"/>